<sequence>MKKILSIITITLLLTSCWNSKNWNNV</sequence>
<dbReference type="AlphaFoldDB" id="K2GST8"/>
<feature type="non-terminal residue" evidence="2">
    <location>
        <position position="26"/>
    </location>
</feature>
<name>K2GST8_9BACT</name>
<comment type="caution">
    <text evidence="2">The sequence shown here is derived from an EMBL/GenBank/DDBJ whole genome shotgun (WGS) entry which is preliminary data.</text>
</comment>
<proteinExistence type="predicted"/>
<gene>
    <name evidence="2" type="ORF">ACD_4C00302G0001</name>
</gene>
<dbReference type="InterPro" id="IPR012640">
    <property type="entry name" value="Membr_lipoprot_lipid_attach_CS"/>
</dbReference>
<evidence type="ECO:0008006" key="3">
    <source>
        <dbReference type="Google" id="ProtNLM"/>
    </source>
</evidence>
<protein>
    <recommendedName>
        <fullName evidence="3">Lipoprotein</fullName>
    </recommendedName>
</protein>
<evidence type="ECO:0000256" key="1">
    <source>
        <dbReference type="ARBA" id="ARBA00022729"/>
    </source>
</evidence>
<reference evidence="2" key="1">
    <citation type="journal article" date="2012" name="Science">
        <title>Fermentation, hydrogen, and sulfur metabolism in multiple uncultivated bacterial phyla.</title>
        <authorList>
            <person name="Wrighton K.C."/>
            <person name="Thomas B.C."/>
            <person name="Sharon I."/>
            <person name="Miller C.S."/>
            <person name="Castelle C.J."/>
            <person name="VerBerkmoes N.C."/>
            <person name="Wilkins M.J."/>
            <person name="Hettich R.L."/>
            <person name="Lipton M.S."/>
            <person name="Williams K.H."/>
            <person name="Long P.E."/>
            <person name="Banfield J.F."/>
        </authorList>
    </citation>
    <scope>NUCLEOTIDE SEQUENCE [LARGE SCALE GENOMIC DNA]</scope>
</reference>
<dbReference type="Pfam" id="PF08139">
    <property type="entry name" value="LPAM_1"/>
    <property type="match status" value="1"/>
</dbReference>
<keyword evidence="1" id="KW-0732">Signal</keyword>
<dbReference type="PROSITE" id="PS51257">
    <property type="entry name" value="PROKAR_LIPOPROTEIN"/>
    <property type="match status" value="1"/>
</dbReference>
<accession>K2GST8</accession>
<evidence type="ECO:0000313" key="2">
    <source>
        <dbReference type="EMBL" id="EKE26405.1"/>
    </source>
</evidence>
<dbReference type="EMBL" id="AMFJ01000818">
    <property type="protein sequence ID" value="EKE26405.1"/>
    <property type="molecule type" value="Genomic_DNA"/>
</dbReference>
<organism evidence="2">
    <name type="scientific">uncultured bacterium</name>
    <name type="common">gcode 4</name>
    <dbReference type="NCBI Taxonomy" id="1234023"/>
    <lineage>
        <taxon>Bacteria</taxon>
        <taxon>environmental samples</taxon>
    </lineage>
</organism>